<protein>
    <recommendedName>
        <fullName evidence="2">Peroxidase</fullName>
        <ecNumber evidence="2">1.11.1.-</ecNumber>
    </recommendedName>
</protein>
<dbReference type="Gene3D" id="1.10.420.10">
    <property type="entry name" value="Peroxidase, domain 2"/>
    <property type="match status" value="1"/>
</dbReference>
<keyword evidence="2 4" id="KW-0575">Peroxidase</keyword>
<evidence type="ECO:0000313" key="4">
    <source>
        <dbReference type="EMBL" id="KAE9409458.1"/>
    </source>
</evidence>
<dbReference type="OrthoDB" id="5985073at2759"/>
<dbReference type="Pfam" id="PF00141">
    <property type="entry name" value="peroxidase"/>
    <property type="match status" value="1"/>
</dbReference>
<dbReference type="EC" id="1.11.1.-" evidence="2"/>
<keyword evidence="5" id="KW-1185">Reference proteome</keyword>
<name>A0A6A4IJR7_9AGAR</name>
<dbReference type="GO" id="GO:0006979">
    <property type="term" value="P:response to oxidative stress"/>
    <property type="evidence" value="ECO:0007669"/>
    <property type="project" value="InterPro"/>
</dbReference>
<gene>
    <name evidence="4" type="ORF">BT96DRAFT_913048</name>
</gene>
<comment type="similarity">
    <text evidence="1">Belongs to the peroxidase family.</text>
</comment>
<dbReference type="GO" id="GO:0046872">
    <property type="term" value="F:metal ion binding"/>
    <property type="evidence" value="ECO:0007669"/>
    <property type="project" value="UniProtKB-UniRule"/>
</dbReference>
<dbReference type="SUPFAM" id="SSF48113">
    <property type="entry name" value="Heme-dependent peroxidases"/>
    <property type="match status" value="1"/>
</dbReference>
<evidence type="ECO:0000313" key="5">
    <source>
        <dbReference type="Proteomes" id="UP000799118"/>
    </source>
</evidence>
<evidence type="ECO:0000259" key="3">
    <source>
        <dbReference type="PROSITE" id="PS50873"/>
    </source>
</evidence>
<dbReference type="InterPro" id="IPR010255">
    <property type="entry name" value="Haem_peroxidase_sf"/>
</dbReference>
<proteinExistence type="inferred from homology"/>
<dbReference type="PROSITE" id="PS50873">
    <property type="entry name" value="PEROXIDASE_4"/>
    <property type="match status" value="1"/>
</dbReference>
<dbReference type="EMBL" id="ML769387">
    <property type="protein sequence ID" value="KAE9409458.1"/>
    <property type="molecule type" value="Genomic_DNA"/>
</dbReference>
<evidence type="ECO:0000256" key="1">
    <source>
        <dbReference type="RuleBase" id="RU004241"/>
    </source>
</evidence>
<dbReference type="InterPro" id="IPR002016">
    <property type="entry name" value="Haem_peroxidase"/>
</dbReference>
<dbReference type="GO" id="GO:0020037">
    <property type="term" value="F:heme binding"/>
    <property type="evidence" value="ECO:0007669"/>
    <property type="project" value="UniProtKB-UniRule"/>
</dbReference>
<dbReference type="AlphaFoldDB" id="A0A6A4IJR7"/>
<feature type="domain" description="Plant heme peroxidase family profile" evidence="3">
    <location>
        <begin position="40"/>
        <end position="170"/>
    </location>
</feature>
<accession>A0A6A4IJR7</accession>
<organism evidence="4 5">
    <name type="scientific">Gymnopus androsaceus JB14</name>
    <dbReference type="NCBI Taxonomy" id="1447944"/>
    <lineage>
        <taxon>Eukaryota</taxon>
        <taxon>Fungi</taxon>
        <taxon>Dikarya</taxon>
        <taxon>Basidiomycota</taxon>
        <taxon>Agaricomycotina</taxon>
        <taxon>Agaricomycetes</taxon>
        <taxon>Agaricomycetidae</taxon>
        <taxon>Agaricales</taxon>
        <taxon>Marasmiineae</taxon>
        <taxon>Omphalotaceae</taxon>
        <taxon>Gymnopus</taxon>
    </lineage>
</organism>
<reference evidence="4" key="1">
    <citation type="journal article" date="2019" name="Environ. Microbiol.">
        <title>Fungal ecological strategies reflected in gene transcription - a case study of two litter decomposers.</title>
        <authorList>
            <person name="Barbi F."/>
            <person name="Kohler A."/>
            <person name="Barry K."/>
            <person name="Baskaran P."/>
            <person name="Daum C."/>
            <person name="Fauchery L."/>
            <person name="Ihrmark K."/>
            <person name="Kuo A."/>
            <person name="LaButti K."/>
            <person name="Lipzen A."/>
            <person name="Morin E."/>
            <person name="Grigoriev I.V."/>
            <person name="Henrissat B."/>
            <person name="Lindahl B."/>
            <person name="Martin F."/>
        </authorList>
    </citation>
    <scope>NUCLEOTIDE SEQUENCE</scope>
    <source>
        <strain evidence="4">JB14</strain>
    </source>
</reference>
<evidence type="ECO:0000256" key="2">
    <source>
        <dbReference type="RuleBase" id="RU363051"/>
    </source>
</evidence>
<keyword evidence="2" id="KW-0560">Oxidoreductase</keyword>
<dbReference type="GO" id="GO:0004601">
    <property type="term" value="F:peroxidase activity"/>
    <property type="evidence" value="ECO:0007669"/>
    <property type="project" value="UniProtKB-KW"/>
</dbReference>
<dbReference type="Proteomes" id="UP000799118">
    <property type="component" value="Unassembled WGS sequence"/>
</dbReference>
<sequence length="414" mass="45020">MSTHNVDDGTGGLDASIMYELDRPQNIGEGMIASLNDFNSFHLFAGRVDATEAGPPLVPQPQEPLASHIESFRRQGFNETEMIALVACGHTIGGVRQADFPLIVTNTSIDVDTFDTTPAFDTTIVSQYLQNTTQDILVVGPNVTTRSDFRIFSSDGNVTMQSLLSPDTFSETCGSLIQRMINTVPNGVNLTGPITEPFDYLIGDPLFSYQNGTLILTTSLRVLSPSATSTVTMLWADRQDSFCPSTGMLFQFTIIGQAQGVTAERYFFNATINATSSISKFWFEINDNDGSDPVVVDNSGSGYVIEQDSLFLIQVPEVGLDIKVVIAVRGDAASTNVSVIAFQPESLRPYSPFPSSTTSINLQLDESNPSEGGFTFFTTTVSDNVMYLSEITSIVDGVTYTQENFFLFDIFPGL</sequence>